<sequence>MDTANMYNQRPGDKNPVICPRFECGDLLPNAGALIYHLHIHDIEANLVICKTCKNTYEHGFDTHVCPKKPHRRVQWHSPLKLPSCSIQNCAQIKHIISSFIFAS</sequence>
<dbReference type="InterPro" id="IPR013087">
    <property type="entry name" value="Znf_C2H2_type"/>
</dbReference>
<comment type="caution">
    <text evidence="2">The sequence shown here is derived from an EMBL/GenBank/DDBJ whole genome shotgun (WGS) entry which is preliminary data.</text>
</comment>
<dbReference type="EMBL" id="MU155202">
    <property type="protein sequence ID" value="KAF9479964.1"/>
    <property type="molecule type" value="Genomic_DNA"/>
</dbReference>
<organism evidence="2 3">
    <name type="scientific">Pholiota conissans</name>
    <dbReference type="NCBI Taxonomy" id="109636"/>
    <lineage>
        <taxon>Eukaryota</taxon>
        <taxon>Fungi</taxon>
        <taxon>Dikarya</taxon>
        <taxon>Basidiomycota</taxon>
        <taxon>Agaricomycotina</taxon>
        <taxon>Agaricomycetes</taxon>
        <taxon>Agaricomycetidae</taxon>
        <taxon>Agaricales</taxon>
        <taxon>Agaricineae</taxon>
        <taxon>Strophariaceae</taxon>
        <taxon>Pholiota</taxon>
    </lineage>
</organism>
<proteinExistence type="predicted"/>
<evidence type="ECO:0000313" key="2">
    <source>
        <dbReference type="EMBL" id="KAF9479964.1"/>
    </source>
</evidence>
<evidence type="ECO:0000259" key="1">
    <source>
        <dbReference type="PROSITE" id="PS00028"/>
    </source>
</evidence>
<reference evidence="2" key="1">
    <citation type="submission" date="2020-11" db="EMBL/GenBank/DDBJ databases">
        <authorList>
            <consortium name="DOE Joint Genome Institute"/>
            <person name="Ahrendt S."/>
            <person name="Riley R."/>
            <person name="Andreopoulos W."/>
            <person name="Labutti K."/>
            <person name="Pangilinan J."/>
            <person name="Ruiz-Duenas F.J."/>
            <person name="Barrasa J.M."/>
            <person name="Sanchez-Garcia M."/>
            <person name="Camarero S."/>
            <person name="Miyauchi S."/>
            <person name="Serrano A."/>
            <person name="Linde D."/>
            <person name="Babiker R."/>
            <person name="Drula E."/>
            <person name="Ayuso-Fernandez I."/>
            <person name="Pacheco R."/>
            <person name="Padilla G."/>
            <person name="Ferreira P."/>
            <person name="Barriuso J."/>
            <person name="Kellner H."/>
            <person name="Castanera R."/>
            <person name="Alfaro M."/>
            <person name="Ramirez L."/>
            <person name="Pisabarro A.G."/>
            <person name="Kuo A."/>
            <person name="Tritt A."/>
            <person name="Lipzen A."/>
            <person name="He G."/>
            <person name="Yan M."/>
            <person name="Ng V."/>
            <person name="Cullen D."/>
            <person name="Martin F."/>
            <person name="Rosso M.-N."/>
            <person name="Henrissat B."/>
            <person name="Hibbett D."/>
            <person name="Martinez A.T."/>
            <person name="Grigoriev I.V."/>
        </authorList>
    </citation>
    <scope>NUCLEOTIDE SEQUENCE</scope>
    <source>
        <strain evidence="2">CIRM-BRFM 674</strain>
    </source>
</reference>
<accession>A0A9P6D135</accession>
<feature type="domain" description="C2H2-type" evidence="1">
    <location>
        <begin position="19"/>
        <end position="41"/>
    </location>
</feature>
<protein>
    <recommendedName>
        <fullName evidence="1">C2H2-type domain-containing protein</fullName>
    </recommendedName>
</protein>
<dbReference type="PROSITE" id="PS00028">
    <property type="entry name" value="ZINC_FINGER_C2H2_1"/>
    <property type="match status" value="1"/>
</dbReference>
<keyword evidence="3" id="KW-1185">Reference proteome</keyword>
<name>A0A9P6D135_9AGAR</name>
<gene>
    <name evidence="2" type="ORF">BDN70DRAFT_654319</name>
</gene>
<evidence type="ECO:0000313" key="3">
    <source>
        <dbReference type="Proteomes" id="UP000807469"/>
    </source>
</evidence>
<dbReference type="AlphaFoldDB" id="A0A9P6D135"/>
<dbReference type="Proteomes" id="UP000807469">
    <property type="component" value="Unassembled WGS sequence"/>
</dbReference>
<dbReference type="OrthoDB" id="3258262at2759"/>